<protein>
    <submittedName>
        <fullName evidence="7">HEAT repeat protein</fullName>
    </submittedName>
</protein>
<accession>A0A5C6E4F7</accession>
<dbReference type="SUPFAM" id="SSF50952">
    <property type="entry name" value="Soluble quinoprotein glucose dehydrogenase"/>
    <property type="match status" value="1"/>
</dbReference>
<evidence type="ECO:0000256" key="4">
    <source>
        <dbReference type="PROSITE-ProRule" id="PRU00433"/>
    </source>
</evidence>
<keyword evidence="5" id="KW-0732">Signal</keyword>
<evidence type="ECO:0000313" key="8">
    <source>
        <dbReference type="Proteomes" id="UP000319143"/>
    </source>
</evidence>
<evidence type="ECO:0000256" key="1">
    <source>
        <dbReference type="ARBA" id="ARBA00022617"/>
    </source>
</evidence>
<dbReference type="NCBIfam" id="TIGR02603">
    <property type="entry name" value="CxxCH_TIGR02603"/>
    <property type="match status" value="1"/>
</dbReference>
<dbReference type="InterPro" id="IPR009056">
    <property type="entry name" value="Cyt_c-like_dom"/>
</dbReference>
<dbReference type="InterPro" id="IPR013427">
    <property type="entry name" value="Haem-bd_dom_put"/>
</dbReference>
<dbReference type="InterPro" id="IPR011989">
    <property type="entry name" value="ARM-like"/>
</dbReference>
<evidence type="ECO:0000256" key="3">
    <source>
        <dbReference type="ARBA" id="ARBA00023004"/>
    </source>
</evidence>
<dbReference type="GO" id="GO:0020037">
    <property type="term" value="F:heme binding"/>
    <property type="evidence" value="ECO:0007669"/>
    <property type="project" value="InterPro"/>
</dbReference>
<dbReference type="Gene3D" id="1.25.10.10">
    <property type="entry name" value="Leucine-rich Repeat Variant"/>
    <property type="match status" value="2"/>
</dbReference>
<dbReference type="SMART" id="SM00567">
    <property type="entry name" value="EZ_HEAT"/>
    <property type="match status" value="3"/>
</dbReference>
<dbReference type="InterPro" id="IPR013428">
    <property type="entry name" value="Membrane-bound_put_N"/>
</dbReference>
<organism evidence="7 8">
    <name type="scientific">Novipirellula artificiosorum</name>
    <dbReference type="NCBI Taxonomy" id="2528016"/>
    <lineage>
        <taxon>Bacteria</taxon>
        <taxon>Pseudomonadati</taxon>
        <taxon>Planctomycetota</taxon>
        <taxon>Planctomycetia</taxon>
        <taxon>Pirellulales</taxon>
        <taxon>Pirellulaceae</taxon>
        <taxon>Novipirellula</taxon>
    </lineage>
</organism>
<evidence type="ECO:0000256" key="2">
    <source>
        <dbReference type="ARBA" id="ARBA00022723"/>
    </source>
</evidence>
<evidence type="ECO:0000259" key="6">
    <source>
        <dbReference type="PROSITE" id="PS51007"/>
    </source>
</evidence>
<dbReference type="InterPro" id="IPR016024">
    <property type="entry name" value="ARM-type_fold"/>
</dbReference>
<dbReference type="InterPro" id="IPR004155">
    <property type="entry name" value="PBS_lyase_HEAT"/>
</dbReference>
<dbReference type="GO" id="GO:0046872">
    <property type="term" value="F:metal ion binding"/>
    <property type="evidence" value="ECO:0007669"/>
    <property type="project" value="UniProtKB-KW"/>
</dbReference>
<evidence type="ECO:0000256" key="5">
    <source>
        <dbReference type="SAM" id="SignalP"/>
    </source>
</evidence>
<keyword evidence="2 4" id="KW-0479">Metal-binding</keyword>
<dbReference type="InterPro" id="IPR011041">
    <property type="entry name" value="Quinoprot_gluc/sorb_DH_b-prop"/>
</dbReference>
<dbReference type="InterPro" id="IPR036909">
    <property type="entry name" value="Cyt_c-like_dom_sf"/>
</dbReference>
<dbReference type="Gene3D" id="1.10.760.10">
    <property type="entry name" value="Cytochrome c-like domain"/>
    <property type="match status" value="1"/>
</dbReference>
<proteinExistence type="predicted"/>
<keyword evidence="3 4" id="KW-0408">Iron</keyword>
<feature type="domain" description="Cytochrome c" evidence="6">
    <location>
        <begin position="972"/>
        <end position="1109"/>
    </location>
</feature>
<dbReference type="Pfam" id="PF23500">
    <property type="entry name" value="DUF7133"/>
    <property type="match status" value="1"/>
</dbReference>
<keyword evidence="1 4" id="KW-0349">Heme</keyword>
<keyword evidence="8" id="KW-1185">Reference proteome</keyword>
<dbReference type="AlphaFoldDB" id="A0A5C6E4F7"/>
<dbReference type="EMBL" id="SJPV01000001">
    <property type="protein sequence ID" value="TWU42471.1"/>
    <property type="molecule type" value="Genomic_DNA"/>
</dbReference>
<dbReference type="Proteomes" id="UP000319143">
    <property type="component" value="Unassembled WGS sequence"/>
</dbReference>
<comment type="caution">
    <text evidence="7">The sequence shown here is derived from an EMBL/GenBank/DDBJ whole genome shotgun (WGS) entry which is preliminary data.</text>
</comment>
<sequence precursor="true">MTPFVTCIPASFRWFFLSILFVHAVTRAAGPLASNEPLQPDVAAASGEAQVAMSAVTIPENWTINLFASEPMVANIVAFDIDLEGRLFVAESYRQNRGVTDNRGHDDTWLLADLSAQTVQDRIDYHRRLLGDSAVTYTQHDDRIRRLIDADSDGKADDSVVFANGFHRLEEGTGAGVLARGNDVYYTCIPRLWKLSDRNGDGEADDRNVISDGYGVRVAFRGHDLHGLTMGPDGRLYFSVGDRGYHVTTSDGKVIADPATGAVFRCEMDGSSLEVFCNGLRNPQELAFNDLGDWFTVDNNSDSGDKARIVQLLQYGDSGWRMYYQYLPTRGPFNEDRLWEPWHPAQPAYIVPPIANFTDGPSGLAYYPGTGFSDEWKDRFLICDFRGAASQSGVRSFKLSPAGAFYKLESDDQPIWSVLATDVAFGPDGALYVSDWVDGWDGVGKGRIYRLTDNRFHDSPDVKEVAKLLGGDWRSLPTEDLVAGLAHSDRRIRLESQWELAHRRDTAVLLPIAISTDTPTLGRLHALWGADMVARVDLRKRPAVIDAIRPLMEDADPVIRAAAAKVVGERGDQDSVARLTNLLTDESSRVRYYATLSLAHLKAASAMPAVVQLLETNNDSDPALRHAGQVFLSLAVPAAQVATLSEHKSEAVRRSAVVALRRTTSGEVVRFLTSESPLVSAEAARAIHDAPIPLALQALASMIETPLANVPLLRRVINANYRIGSPEAAKALAKFAARGSNPELMRIEALDCLAEWDNVDPRDRVLGDVRQVTPRSRADAFDALSSEMEAILAGSETIREKAIEVAAKRGIKKVAPWLAMRVIDSNHNWQTRASALTGLAKLDSSKATELAKEVKLAPANELLEAALRVLADHDAAASIDTFIAATESRGTKVRQLAWDILATIEDERANEAISNAVRQYLEGTLASEVALNVLEAARDRLDVPTMEDLKEHQLSLRESDPLAPWLTSLHGGDAMAGKKLFFEKTELSCVRCHRIESLGGEVGPELTTIGKQKDARYLLESICLPNTTIAEKFGSMVIATDSGQVFTGIVKSETEEAIELTQVDGSLVQVAQEEIVALRSGKSAMPADLVQHLSGRELRDLVAYLSSLQTETQPSTDVQ</sequence>
<dbReference type="PROSITE" id="PS51007">
    <property type="entry name" value="CYTC"/>
    <property type="match status" value="1"/>
</dbReference>
<feature type="signal peptide" evidence="5">
    <location>
        <begin position="1"/>
        <end position="24"/>
    </location>
</feature>
<dbReference type="PANTHER" id="PTHR33546">
    <property type="entry name" value="LARGE, MULTIFUNCTIONAL SECRETED PROTEIN-RELATED"/>
    <property type="match status" value="1"/>
</dbReference>
<dbReference type="SUPFAM" id="SSF46626">
    <property type="entry name" value="Cytochrome c"/>
    <property type="match status" value="1"/>
</dbReference>
<dbReference type="InterPro" id="IPR011042">
    <property type="entry name" value="6-blade_b-propeller_TolB-like"/>
</dbReference>
<gene>
    <name evidence="7" type="ORF">Poly41_07680</name>
</gene>
<evidence type="ECO:0000313" key="7">
    <source>
        <dbReference type="EMBL" id="TWU42471.1"/>
    </source>
</evidence>
<dbReference type="Pfam" id="PF13646">
    <property type="entry name" value="HEAT_2"/>
    <property type="match status" value="1"/>
</dbReference>
<name>A0A5C6E4F7_9BACT</name>
<reference evidence="7 8" key="1">
    <citation type="submission" date="2019-02" db="EMBL/GenBank/DDBJ databases">
        <title>Deep-cultivation of Planctomycetes and their phenomic and genomic characterization uncovers novel biology.</title>
        <authorList>
            <person name="Wiegand S."/>
            <person name="Jogler M."/>
            <person name="Boedeker C."/>
            <person name="Pinto D."/>
            <person name="Vollmers J."/>
            <person name="Rivas-Marin E."/>
            <person name="Kohn T."/>
            <person name="Peeters S.H."/>
            <person name="Heuer A."/>
            <person name="Rast P."/>
            <person name="Oberbeckmann S."/>
            <person name="Bunk B."/>
            <person name="Jeske O."/>
            <person name="Meyerdierks A."/>
            <person name="Storesund J.E."/>
            <person name="Kallscheuer N."/>
            <person name="Luecker S."/>
            <person name="Lage O.M."/>
            <person name="Pohl T."/>
            <person name="Merkel B.J."/>
            <person name="Hornburger P."/>
            <person name="Mueller R.-W."/>
            <person name="Bruemmer F."/>
            <person name="Labrenz M."/>
            <person name="Spormann A.M."/>
            <person name="Op Den Camp H."/>
            <person name="Overmann J."/>
            <person name="Amann R."/>
            <person name="Jetten M.S.M."/>
            <person name="Mascher T."/>
            <person name="Medema M.H."/>
            <person name="Devos D.P."/>
            <person name="Kaster A.-K."/>
            <person name="Ovreas L."/>
            <person name="Rohde M."/>
            <person name="Galperin M.Y."/>
            <person name="Jogler C."/>
        </authorList>
    </citation>
    <scope>NUCLEOTIDE SEQUENCE [LARGE SCALE GENOMIC DNA]</scope>
    <source>
        <strain evidence="7 8">Poly41</strain>
    </source>
</reference>
<feature type="chain" id="PRO_5022697016" evidence="5">
    <location>
        <begin position="25"/>
        <end position="1119"/>
    </location>
</feature>
<dbReference type="SUPFAM" id="SSF48371">
    <property type="entry name" value="ARM repeat"/>
    <property type="match status" value="1"/>
</dbReference>
<dbReference type="Gene3D" id="2.120.10.30">
    <property type="entry name" value="TolB, C-terminal domain"/>
    <property type="match status" value="1"/>
</dbReference>
<dbReference type="InterPro" id="IPR055557">
    <property type="entry name" value="DUF7133"/>
</dbReference>
<dbReference type="GO" id="GO:0009055">
    <property type="term" value="F:electron transfer activity"/>
    <property type="evidence" value="ECO:0007669"/>
    <property type="project" value="InterPro"/>
</dbReference>
<dbReference type="NCBIfam" id="TIGR02604">
    <property type="entry name" value="Piru_Ver_Nterm"/>
    <property type="match status" value="1"/>
</dbReference>
<dbReference type="PANTHER" id="PTHR33546:SF1">
    <property type="entry name" value="LARGE, MULTIFUNCTIONAL SECRETED PROTEIN"/>
    <property type="match status" value="1"/>
</dbReference>